<evidence type="ECO:0000256" key="1">
    <source>
        <dbReference type="SAM" id="MobiDB-lite"/>
    </source>
</evidence>
<sequence>MSPSTNKLDAHMASPDGAGNARATVIDFGLLDAAARETGEAPSIYKGGPRGQAVVSKGVKHTPTLAGLPEAGERAFHAEVGPSRRRPDILPAPSAEQQRGRILQSVSKPGQEVRPTDQPNPSAPIAPVSRAPTWEALFDLELGIDRRFLVAQLVDGNDLLLIQRIEEPGARMKLSEVQKNLSFIGGTHHENIATPIHTLNHAGALLIAWEFMPMSLVEIARSRFLSEARVATILDQGLSTYTVKGGLEGCRASDKSSTVNTSPLKRLTVELVNGDYNKEGYCGITNPQLQSENLWDFLSDLDKYCNFSTLQQHKLFNQKGAPKILLGLVAYANYFYHWMGKYPPSSRDLYASTG</sequence>
<accession>A0A2U3DRY7</accession>
<evidence type="ECO:0000313" key="3">
    <source>
        <dbReference type="Proteomes" id="UP000245956"/>
    </source>
</evidence>
<protein>
    <submittedName>
        <fullName evidence="2">Uncharacterized protein</fullName>
    </submittedName>
</protein>
<dbReference type="AlphaFoldDB" id="A0A2U3DRY7"/>
<feature type="region of interest" description="Disordered" evidence="1">
    <location>
        <begin position="79"/>
        <end position="128"/>
    </location>
</feature>
<comment type="caution">
    <text evidence="2">The sequence shown here is derived from an EMBL/GenBank/DDBJ whole genome shotgun (WGS) entry which is preliminary data.</text>
</comment>
<dbReference type="Proteomes" id="UP000245956">
    <property type="component" value="Unassembled WGS sequence"/>
</dbReference>
<reference evidence="2 3" key="1">
    <citation type="journal article" date="2016" name="Front. Microbiol.">
        <title>Genome and transcriptome sequences reveal the specific parasitism of the nematophagous Purpureocillium lilacinum 36-1.</title>
        <authorList>
            <person name="Xie J."/>
            <person name="Li S."/>
            <person name="Mo C."/>
            <person name="Xiao X."/>
            <person name="Peng D."/>
            <person name="Wang G."/>
            <person name="Xiao Y."/>
        </authorList>
    </citation>
    <scope>NUCLEOTIDE SEQUENCE [LARGE SCALE GENOMIC DNA]</scope>
    <source>
        <strain evidence="2 3">36-1</strain>
    </source>
</reference>
<dbReference type="EMBL" id="LCWV01000040">
    <property type="protein sequence ID" value="PWI65016.1"/>
    <property type="molecule type" value="Genomic_DNA"/>
</dbReference>
<gene>
    <name evidence="2" type="ORF">PCL_08375</name>
</gene>
<proteinExistence type="predicted"/>
<organism evidence="2 3">
    <name type="scientific">Purpureocillium lilacinum</name>
    <name type="common">Paecilomyces lilacinus</name>
    <dbReference type="NCBI Taxonomy" id="33203"/>
    <lineage>
        <taxon>Eukaryota</taxon>
        <taxon>Fungi</taxon>
        <taxon>Dikarya</taxon>
        <taxon>Ascomycota</taxon>
        <taxon>Pezizomycotina</taxon>
        <taxon>Sordariomycetes</taxon>
        <taxon>Hypocreomycetidae</taxon>
        <taxon>Hypocreales</taxon>
        <taxon>Ophiocordycipitaceae</taxon>
        <taxon>Purpureocillium</taxon>
    </lineage>
</organism>
<evidence type="ECO:0000313" key="2">
    <source>
        <dbReference type="EMBL" id="PWI65016.1"/>
    </source>
</evidence>
<name>A0A2U3DRY7_PURLI</name>